<gene>
    <name evidence="1" type="ordered locus">Os11g0556733</name>
    <name evidence="1" type="ORF">OSNPB_110556733</name>
</gene>
<keyword evidence="2" id="KW-1185">Reference proteome</keyword>
<evidence type="ECO:0000313" key="2">
    <source>
        <dbReference type="Proteomes" id="UP000059680"/>
    </source>
</evidence>
<dbReference type="Proteomes" id="UP000059680">
    <property type="component" value="Chromosome 11"/>
</dbReference>
<reference evidence="1 2" key="2">
    <citation type="journal article" date="2013" name="Plant Cell Physiol.">
        <title>Rice Annotation Project Database (RAP-DB): an integrative and interactive database for rice genomics.</title>
        <authorList>
            <person name="Sakai H."/>
            <person name="Lee S.S."/>
            <person name="Tanaka T."/>
            <person name="Numa H."/>
            <person name="Kim J."/>
            <person name="Kawahara Y."/>
            <person name="Wakimoto H."/>
            <person name="Yang C.C."/>
            <person name="Iwamoto M."/>
            <person name="Abe T."/>
            <person name="Yamada Y."/>
            <person name="Muto A."/>
            <person name="Inokuchi H."/>
            <person name="Ikemura T."/>
            <person name="Matsumoto T."/>
            <person name="Sasaki T."/>
            <person name="Itoh T."/>
        </authorList>
    </citation>
    <scope>NUCLEOTIDE SEQUENCE [LARGE SCALE GENOMIC DNA]</scope>
    <source>
        <strain evidence="2">cv. Nipponbare</strain>
    </source>
</reference>
<evidence type="ECO:0000313" key="1">
    <source>
        <dbReference type="EMBL" id="BAT14451.1"/>
    </source>
</evidence>
<sequence length="114" mass="13297">MTSNRFSFVKLLKLCCLAISDFISEMAFRLWLAVGVELKMLVLCLYPFLNALKGPKALSHIINFRAFFNVQCQTFNCQFCYFFKNIHIALLYYFCIEQFPQPFSVCTSLTKGYN</sequence>
<dbReference type="AlphaFoldDB" id="A0A0P0Y3H4"/>
<dbReference type="Gramene" id="Os11t0556733-00">
    <property type="protein sequence ID" value="Os11t0556733-00"/>
    <property type="gene ID" value="Os11g0556733"/>
</dbReference>
<dbReference type="EMBL" id="AP014967">
    <property type="protein sequence ID" value="BAT14451.1"/>
    <property type="molecule type" value="Genomic_DNA"/>
</dbReference>
<reference evidence="1 2" key="3">
    <citation type="journal article" date="2013" name="Rice">
        <title>Improvement of the Oryza sativa Nipponbare reference genome using next generation sequence and optical map data.</title>
        <authorList>
            <person name="Kawahara Y."/>
            <person name="de la Bastide M."/>
            <person name="Hamilton J.P."/>
            <person name="Kanamori H."/>
            <person name="McCombie W.R."/>
            <person name="Ouyang S."/>
            <person name="Schwartz D.C."/>
            <person name="Tanaka T."/>
            <person name="Wu J."/>
            <person name="Zhou S."/>
            <person name="Childs K.L."/>
            <person name="Davidson R.M."/>
            <person name="Lin H."/>
            <person name="Quesada-Ocampo L."/>
            <person name="Vaillancourt B."/>
            <person name="Sakai H."/>
            <person name="Lee S.S."/>
            <person name="Kim J."/>
            <person name="Numa H."/>
            <person name="Itoh T."/>
            <person name="Buell C.R."/>
            <person name="Matsumoto T."/>
        </authorList>
    </citation>
    <scope>NUCLEOTIDE SEQUENCE [LARGE SCALE GENOMIC DNA]</scope>
    <source>
        <strain evidence="2">cv. Nipponbare</strain>
    </source>
</reference>
<protein>
    <submittedName>
        <fullName evidence="1">Os11g0556733 protein</fullName>
    </submittedName>
</protein>
<name>A0A0P0Y3H4_ORYSJ</name>
<dbReference type="PaxDb" id="39947-A0A0P0Y3H4"/>
<organism evidence="1 2">
    <name type="scientific">Oryza sativa subsp. japonica</name>
    <name type="common">Rice</name>
    <dbReference type="NCBI Taxonomy" id="39947"/>
    <lineage>
        <taxon>Eukaryota</taxon>
        <taxon>Viridiplantae</taxon>
        <taxon>Streptophyta</taxon>
        <taxon>Embryophyta</taxon>
        <taxon>Tracheophyta</taxon>
        <taxon>Spermatophyta</taxon>
        <taxon>Magnoliopsida</taxon>
        <taxon>Liliopsida</taxon>
        <taxon>Poales</taxon>
        <taxon>Poaceae</taxon>
        <taxon>BOP clade</taxon>
        <taxon>Oryzoideae</taxon>
        <taxon>Oryzeae</taxon>
        <taxon>Oryzinae</taxon>
        <taxon>Oryza</taxon>
        <taxon>Oryza sativa</taxon>
    </lineage>
</organism>
<accession>A0A0P0Y3H4</accession>
<proteinExistence type="predicted"/>
<reference evidence="2" key="1">
    <citation type="journal article" date="2005" name="Nature">
        <title>The map-based sequence of the rice genome.</title>
        <authorList>
            <consortium name="International rice genome sequencing project (IRGSP)"/>
            <person name="Matsumoto T."/>
            <person name="Wu J."/>
            <person name="Kanamori H."/>
            <person name="Katayose Y."/>
            <person name="Fujisawa M."/>
            <person name="Namiki N."/>
            <person name="Mizuno H."/>
            <person name="Yamamoto K."/>
            <person name="Antonio B.A."/>
            <person name="Baba T."/>
            <person name="Sakata K."/>
            <person name="Nagamura Y."/>
            <person name="Aoki H."/>
            <person name="Arikawa K."/>
            <person name="Arita K."/>
            <person name="Bito T."/>
            <person name="Chiden Y."/>
            <person name="Fujitsuka N."/>
            <person name="Fukunaka R."/>
            <person name="Hamada M."/>
            <person name="Harada C."/>
            <person name="Hayashi A."/>
            <person name="Hijishita S."/>
            <person name="Honda M."/>
            <person name="Hosokawa S."/>
            <person name="Ichikawa Y."/>
            <person name="Idonuma A."/>
            <person name="Iijima M."/>
            <person name="Ikeda M."/>
            <person name="Ikeno M."/>
            <person name="Ito K."/>
            <person name="Ito S."/>
            <person name="Ito T."/>
            <person name="Ito Y."/>
            <person name="Ito Y."/>
            <person name="Iwabuchi A."/>
            <person name="Kamiya K."/>
            <person name="Karasawa W."/>
            <person name="Kurita K."/>
            <person name="Katagiri S."/>
            <person name="Kikuta A."/>
            <person name="Kobayashi H."/>
            <person name="Kobayashi N."/>
            <person name="Machita K."/>
            <person name="Maehara T."/>
            <person name="Masukawa M."/>
            <person name="Mizubayashi T."/>
            <person name="Mukai Y."/>
            <person name="Nagasaki H."/>
            <person name="Nagata Y."/>
            <person name="Naito S."/>
            <person name="Nakashima M."/>
            <person name="Nakama Y."/>
            <person name="Nakamichi Y."/>
            <person name="Nakamura M."/>
            <person name="Meguro A."/>
            <person name="Negishi M."/>
            <person name="Ohta I."/>
            <person name="Ohta T."/>
            <person name="Okamoto M."/>
            <person name="Ono N."/>
            <person name="Saji S."/>
            <person name="Sakaguchi M."/>
            <person name="Sakai K."/>
            <person name="Shibata M."/>
            <person name="Shimokawa T."/>
            <person name="Song J."/>
            <person name="Takazaki Y."/>
            <person name="Terasawa K."/>
            <person name="Tsugane M."/>
            <person name="Tsuji K."/>
            <person name="Ueda S."/>
            <person name="Waki K."/>
            <person name="Yamagata H."/>
            <person name="Yamamoto M."/>
            <person name="Yamamoto S."/>
            <person name="Yamane H."/>
            <person name="Yoshiki S."/>
            <person name="Yoshihara R."/>
            <person name="Yukawa K."/>
            <person name="Zhong H."/>
            <person name="Yano M."/>
            <person name="Yuan Q."/>
            <person name="Ouyang S."/>
            <person name="Liu J."/>
            <person name="Jones K.M."/>
            <person name="Gansberger K."/>
            <person name="Moffat K."/>
            <person name="Hill J."/>
            <person name="Bera J."/>
            <person name="Fadrosh D."/>
            <person name="Jin S."/>
            <person name="Johri S."/>
            <person name="Kim M."/>
            <person name="Overton L."/>
            <person name="Reardon M."/>
            <person name="Tsitrin T."/>
            <person name="Vuong H."/>
            <person name="Weaver B."/>
            <person name="Ciecko A."/>
            <person name="Tallon L."/>
            <person name="Jackson J."/>
            <person name="Pai G."/>
            <person name="Aken S.V."/>
            <person name="Utterback T."/>
            <person name="Reidmuller S."/>
            <person name="Feldblyum T."/>
            <person name="Hsiao J."/>
            <person name="Zismann V."/>
            <person name="Iobst S."/>
            <person name="de Vazeille A.R."/>
            <person name="Buell C.R."/>
            <person name="Ying K."/>
            <person name="Li Y."/>
            <person name="Lu T."/>
            <person name="Huang Y."/>
            <person name="Zhao Q."/>
            <person name="Feng Q."/>
            <person name="Zhang L."/>
            <person name="Zhu J."/>
            <person name="Weng Q."/>
            <person name="Mu J."/>
            <person name="Lu Y."/>
            <person name="Fan D."/>
            <person name="Liu Y."/>
            <person name="Guan J."/>
            <person name="Zhang Y."/>
            <person name="Yu S."/>
            <person name="Liu X."/>
            <person name="Zhang Y."/>
            <person name="Hong G."/>
            <person name="Han B."/>
            <person name="Choisne N."/>
            <person name="Demange N."/>
            <person name="Orjeda G."/>
            <person name="Samain S."/>
            <person name="Cattolico L."/>
            <person name="Pelletier E."/>
            <person name="Couloux A."/>
            <person name="Segurens B."/>
            <person name="Wincker P."/>
            <person name="D'Hont A."/>
            <person name="Scarpelli C."/>
            <person name="Weissenbach J."/>
            <person name="Salanoubat M."/>
            <person name="Quetier F."/>
            <person name="Yu Y."/>
            <person name="Kim H.R."/>
            <person name="Rambo T."/>
            <person name="Currie J."/>
            <person name="Collura K."/>
            <person name="Luo M."/>
            <person name="Yang T."/>
            <person name="Ammiraju J.S.S."/>
            <person name="Engler F."/>
            <person name="Soderlund C."/>
            <person name="Wing R.A."/>
            <person name="Palmer L.E."/>
            <person name="de la Bastide M."/>
            <person name="Spiegel L."/>
            <person name="Nascimento L."/>
            <person name="Zutavern T."/>
            <person name="O'Shaughnessy A."/>
            <person name="Dike S."/>
            <person name="Dedhia N."/>
            <person name="Preston R."/>
            <person name="Balija V."/>
            <person name="McCombie W.R."/>
            <person name="Chow T."/>
            <person name="Chen H."/>
            <person name="Chung M."/>
            <person name="Chen C."/>
            <person name="Shaw J."/>
            <person name="Wu H."/>
            <person name="Hsiao K."/>
            <person name="Chao Y."/>
            <person name="Chu M."/>
            <person name="Cheng C."/>
            <person name="Hour A."/>
            <person name="Lee P."/>
            <person name="Lin S."/>
            <person name="Lin Y."/>
            <person name="Liou J."/>
            <person name="Liu S."/>
            <person name="Hsing Y."/>
            <person name="Raghuvanshi S."/>
            <person name="Mohanty A."/>
            <person name="Bharti A.K."/>
            <person name="Gaur A."/>
            <person name="Gupta V."/>
            <person name="Kumar D."/>
            <person name="Ravi V."/>
            <person name="Vij S."/>
            <person name="Kapur A."/>
            <person name="Khurana P."/>
            <person name="Khurana P."/>
            <person name="Khurana J.P."/>
            <person name="Tyagi A.K."/>
            <person name="Gaikwad K."/>
            <person name="Singh A."/>
            <person name="Dalal V."/>
            <person name="Srivastava S."/>
            <person name="Dixit A."/>
            <person name="Pal A.K."/>
            <person name="Ghazi I.A."/>
            <person name="Yadav M."/>
            <person name="Pandit A."/>
            <person name="Bhargava A."/>
            <person name="Sureshbabu K."/>
            <person name="Batra K."/>
            <person name="Sharma T.R."/>
            <person name="Mohapatra T."/>
            <person name="Singh N.K."/>
            <person name="Messing J."/>
            <person name="Nelson A.B."/>
            <person name="Fuks G."/>
            <person name="Kavchok S."/>
            <person name="Keizer G."/>
            <person name="Linton E."/>
            <person name="Llaca V."/>
            <person name="Song R."/>
            <person name="Tanyolac B."/>
            <person name="Young S."/>
            <person name="Ho-Il K."/>
            <person name="Hahn J.H."/>
            <person name="Sangsakoo G."/>
            <person name="Vanavichit A."/>
            <person name="de Mattos Luiz.A.T."/>
            <person name="Zimmer P.D."/>
            <person name="Malone G."/>
            <person name="Dellagostin O."/>
            <person name="de Oliveira A.C."/>
            <person name="Bevan M."/>
            <person name="Bancroft I."/>
            <person name="Minx P."/>
            <person name="Cordum H."/>
            <person name="Wilson R."/>
            <person name="Cheng Z."/>
            <person name="Jin W."/>
            <person name="Jiang J."/>
            <person name="Leong S.A."/>
            <person name="Iwama H."/>
            <person name="Gojobori T."/>
            <person name="Itoh T."/>
            <person name="Niimura Y."/>
            <person name="Fujii Y."/>
            <person name="Habara T."/>
            <person name="Sakai H."/>
            <person name="Sato Y."/>
            <person name="Wilson G."/>
            <person name="Kumar K."/>
            <person name="McCouch S."/>
            <person name="Juretic N."/>
            <person name="Hoen D."/>
            <person name="Wright S."/>
            <person name="Bruskiewich R."/>
            <person name="Bureau T."/>
            <person name="Miyao A."/>
            <person name="Hirochika H."/>
            <person name="Nishikawa T."/>
            <person name="Kadowaki K."/>
            <person name="Sugiura M."/>
            <person name="Burr B."/>
            <person name="Sasaki T."/>
        </authorList>
    </citation>
    <scope>NUCLEOTIDE SEQUENCE [LARGE SCALE GENOMIC DNA]</scope>
    <source>
        <strain evidence="2">cv. Nipponbare</strain>
    </source>
</reference>
<dbReference type="InParanoid" id="A0A0P0Y3H4"/>